<protein>
    <submittedName>
        <fullName evidence="5">FimV/HubP family polar landmark protein</fullName>
    </submittedName>
</protein>
<dbReference type="NCBIfam" id="TIGR03505">
    <property type="entry name" value="FimV_core"/>
    <property type="match status" value="1"/>
</dbReference>
<accession>A0ABV7FJK2</accession>
<evidence type="ECO:0000313" key="6">
    <source>
        <dbReference type="Proteomes" id="UP001595555"/>
    </source>
</evidence>
<dbReference type="Pfam" id="PF01476">
    <property type="entry name" value="LysM"/>
    <property type="match status" value="1"/>
</dbReference>
<dbReference type="InterPro" id="IPR036779">
    <property type="entry name" value="LysM_dom_sf"/>
</dbReference>
<dbReference type="InterPro" id="IPR018392">
    <property type="entry name" value="LysM"/>
</dbReference>
<sequence>MRLRQLVLACGLSSFVLSPYASALGLGEVKLKSSLNQPLEAEVKLLDTRDLTAEQILVTLASPADFERNGVDRLYFYTELQFQVDLDSADGPKVIIRSRNPVREPYLNFLIEARWTAGRLLREYTLLMDLPTFDEDARSSSVVAPAAAITTSTRQSAPAVAPRSSVAESASPSRKSAVESGAPISPSEYEVRANDTLWEIAMRVRQDSGVSVHQSMMALYRANPDAFINGNINKLRRGQVLRVPDASEMRSVGKTEAVNQFAQATGDSNYGAQLNASRRSSSTQAESAEVSGRVKLAAPSAGSNAGQGSGANDGAGRALESELAATLEELDKTKSENTELGSRVKDLEAQIETMERLVAVSNEKLRALQVAAGQEPAKPDSAPAEIAQVSSAALQESALSSAAAAVQPPLPAAPKPKPVVQQPKPEPSLVESVTSNPLLLALAGLGVLGVGGAAYAYRRRKEQQEQQHNEDENQFTVDESLGEQDEPSFHENNDISEEIDSSLFEDDSERTAVAETGDVVGEADIYIAYGKLDQAEEMLINALEKDPNSTDIRMKLLEVYAQQQNAPSFDKHYALLLPMAGAALISKASELRETISGASDYSADADVASEVSDDFGADFSLDGFDSDDSASSATQTVADSDNATSSLAGDAETEFNFDFDLDLDDDESTIASLASGDAPALDGDSASEFDFDLSELDESASAEEGDKVSELSIAFGELDSNHEIGDASTEGKSAEEEFTFDFDDDLALSDAEPDLNATGESLEVIADDFNLDMNVEDVDLAALDHEMESLDVDFDDEAALDEEPAIAEFVAGEIAKDEAEFGLDLDDDIAPLHGSDDLELLAEDLGSTKLNLTDDLDKVGQVDFGPATIVGDDEFNLSMEDDSGSSLELDSGDFDLADLDEEFAGLDQQVLDPVVPDGDKDIVDLELHDEIPGQVVDLPEVASGFDAPLSAEAEQDLPGFEQPLEVEQDEDLFAEALSDFASESDELNLESYSSGESELAGLSDDDMDSELDFLADADEAATKLDLARAYIDMGDIDGAKDILTEVVSEGSEEQRNEANELLGRIV</sequence>
<evidence type="ECO:0000256" key="1">
    <source>
        <dbReference type="SAM" id="Coils"/>
    </source>
</evidence>
<comment type="caution">
    <text evidence="5">The sequence shown here is derived from an EMBL/GenBank/DDBJ whole genome shotgun (WGS) entry which is preliminary data.</text>
</comment>
<keyword evidence="6" id="KW-1185">Reference proteome</keyword>
<dbReference type="InterPro" id="IPR057840">
    <property type="entry name" value="FimV_N"/>
</dbReference>
<dbReference type="InterPro" id="IPR038440">
    <property type="entry name" value="FimV_C_sf"/>
</dbReference>
<name>A0ABV7FJK2_9GAMM</name>
<feature type="signal peptide" evidence="3">
    <location>
        <begin position="1"/>
        <end position="23"/>
    </location>
</feature>
<feature type="compositionally biased region" description="Low complexity" evidence="2">
    <location>
        <begin position="630"/>
        <end position="641"/>
    </location>
</feature>
<reference evidence="6" key="1">
    <citation type="journal article" date="2019" name="Int. J. Syst. Evol. Microbiol.">
        <title>The Global Catalogue of Microorganisms (GCM) 10K type strain sequencing project: providing services to taxonomists for standard genome sequencing and annotation.</title>
        <authorList>
            <consortium name="The Broad Institute Genomics Platform"/>
            <consortium name="The Broad Institute Genome Sequencing Center for Infectious Disease"/>
            <person name="Wu L."/>
            <person name="Ma J."/>
        </authorList>
    </citation>
    <scope>NUCLEOTIDE SEQUENCE [LARGE SCALE GENOMIC DNA]</scope>
    <source>
        <strain evidence="6">KCTC 52237</strain>
    </source>
</reference>
<feature type="region of interest" description="Disordered" evidence="2">
    <location>
        <begin position="153"/>
        <end position="184"/>
    </location>
</feature>
<dbReference type="InterPro" id="IPR020012">
    <property type="entry name" value="LysM_FimV"/>
</dbReference>
<feature type="compositionally biased region" description="Polar residues" evidence="2">
    <location>
        <begin position="269"/>
        <end position="286"/>
    </location>
</feature>
<keyword evidence="1" id="KW-0175">Coiled coil</keyword>
<evidence type="ECO:0000313" key="5">
    <source>
        <dbReference type="EMBL" id="MFC3116938.1"/>
    </source>
</evidence>
<keyword evidence="3" id="KW-0732">Signal</keyword>
<dbReference type="Pfam" id="PF25800">
    <property type="entry name" value="FimV_N"/>
    <property type="match status" value="1"/>
</dbReference>
<feature type="compositionally biased region" description="Pro residues" evidence="2">
    <location>
        <begin position="408"/>
        <end position="417"/>
    </location>
</feature>
<dbReference type="Gene3D" id="1.25.40.10">
    <property type="entry name" value="Tetratricopeptide repeat domain"/>
    <property type="match status" value="1"/>
</dbReference>
<dbReference type="InterPro" id="IPR011990">
    <property type="entry name" value="TPR-like_helical_dom_sf"/>
</dbReference>
<evidence type="ECO:0000256" key="2">
    <source>
        <dbReference type="SAM" id="MobiDB-lite"/>
    </source>
</evidence>
<feature type="domain" description="LysM" evidence="4">
    <location>
        <begin position="187"/>
        <end position="243"/>
    </location>
</feature>
<dbReference type="RefSeq" id="WP_378120726.1">
    <property type="nucleotide sequence ID" value="NZ_JBHRTF010000006.1"/>
</dbReference>
<dbReference type="Proteomes" id="UP001595555">
    <property type="component" value="Unassembled WGS sequence"/>
</dbReference>
<evidence type="ECO:0000259" key="4">
    <source>
        <dbReference type="PROSITE" id="PS51782"/>
    </source>
</evidence>
<feature type="region of interest" description="Disordered" evidence="2">
    <location>
        <begin position="630"/>
        <end position="649"/>
    </location>
</feature>
<feature type="coiled-coil region" evidence="1">
    <location>
        <begin position="316"/>
        <end position="364"/>
    </location>
</feature>
<proteinExistence type="predicted"/>
<feature type="region of interest" description="Disordered" evidence="2">
    <location>
        <begin position="269"/>
        <end position="316"/>
    </location>
</feature>
<dbReference type="InterPro" id="IPR020011">
    <property type="entry name" value="FimV_C"/>
</dbReference>
<dbReference type="EMBL" id="JBHRTF010000006">
    <property type="protein sequence ID" value="MFC3116938.1"/>
    <property type="molecule type" value="Genomic_DNA"/>
</dbReference>
<dbReference type="Gene3D" id="3.10.350.10">
    <property type="entry name" value="LysM domain"/>
    <property type="match status" value="1"/>
</dbReference>
<dbReference type="Gene3D" id="1.20.58.2200">
    <property type="match status" value="1"/>
</dbReference>
<feature type="compositionally biased region" description="Low complexity" evidence="2">
    <location>
        <begin position="153"/>
        <end position="174"/>
    </location>
</feature>
<feature type="chain" id="PRO_5045926697" evidence="3">
    <location>
        <begin position="24"/>
        <end position="1066"/>
    </location>
</feature>
<evidence type="ECO:0000256" key="3">
    <source>
        <dbReference type="SAM" id="SignalP"/>
    </source>
</evidence>
<organism evidence="5 6">
    <name type="scientific">Cellvibrio fontiphilus</name>
    <dbReference type="NCBI Taxonomy" id="1815559"/>
    <lineage>
        <taxon>Bacteria</taxon>
        <taxon>Pseudomonadati</taxon>
        <taxon>Pseudomonadota</taxon>
        <taxon>Gammaproteobacteria</taxon>
        <taxon>Cellvibrionales</taxon>
        <taxon>Cellvibrionaceae</taxon>
        <taxon>Cellvibrio</taxon>
    </lineage>
</organism>
<dbReference type="NCBIfam" id="TIGR03504">
    <property type="entry name" value="FimV_Cterm"/>
    <property type="match status" value="1"/>
</dbReference>
<gene>
    <name evidence="5" type="ORF">ACFODX_15320</name>
</gene>
<dbReference type="PROSITE" id="PS51782">
    <property type="entry name" value="LYSM"/>
    <property type="match status" value="1"/>
</dbReference>
<dbReference type="CDD" id="cd00118">
    <property type="entry name" value="LysM"/>
    <property type="match status" value="1"/>
</dbReference>
<feature type="region of interest" description="Disordered" evidence="2">
    <location>
        <begin position="408"/>
        <end position="430"/>
    </location>
</feature>